<evidence type="ECO:0000256" key="1">
    <source>
        <dbReference type="ARBA" id="ARBA00022679"/>
    </source>
</evidence>
<sequence length="128" mass="14096">MSEVAGLFVYGTLRYPEVLRALLGRVPDLSPASAKGWRVRALPGVVYPGLVPDPARTAEGLLMAGLTGAERHLIDVYEGDLYDTVTLTLEDGRRAHAYTWRGETEAFDWDPRHFAAHELAAYLAALRS</sequence>
<feature type="domain" description="Gamma-glutamylcyclotransferase AIG2-like" evidence="3">
    <location>
        <begin position="7"/>
        <end position="102"/>
    </location>
</feature>
<dbReference type="EMBL" id="JACJIA010000002">
    <property type="protein sequence ID" value="MBA8950079.1"/>
    <property type="molecule type" value="Genomic_DNA"/>
</dbReference>
<comment type="caution">
    <text evidence="4">The sequence shown here is derived from an EMBL/GenBank/DDBJ whole genome shotgun (WGS) entry which is preliminary data.</text>
</comment>
<evidence type="ECO:0000313" key="4">
    <source>
        <dbReference type="EMBL" id="MBA8950079.1"/>
    </source>
</evidence>
<protein>
    <recommendedName>
        <fullName evidence="2">Putative gamma-glutamylcyclotransferase</fullName>
    </recommendedName>
</protein>
<dbReference type="GO" id="GO:0016740">
    <property type="term" value="F:transferase activity"/>
    <property type="evidence" value="ECO:0007669"/>
    <property type="project" value="UniProtKB-KW"/>
</dbReference>
<reference evidence="4 5" key="1">
    <citation type="submission" date="2020-08" db="EMBL/GenBank/DDBJ databases">
        <title>Genomic Encyclopedia of Type Strains, Phase IV (KMG-IV): sequencing the most valuable type-strain genomes for metagenomic binning, comparative biology and taxonomic classification.</title>
        <authorList>
            <person name="Goeker M."/>
        </authorList>
    </citation>
    <scope>NUCLEOTIDE SEQUENCE [LARGE SCALE GENOMIC DNA]</scope>
    <source>
        <strain evidence="4 5">DSM 44197</strain>
    </source>
</reference>
<keyword evidence="1 4" id="KW-0808">Transferase</keyword>
<organism evidence="4 5">
    <name type="scientific">Actinomadura namibiensis</name>
    <dbReference type="NCBI Taxonomy" id="182080"/>
    <lineage>
        <taxon>Bacteria</taxon>
        <taxon>Bacillati</taxon>
        <taxon>Actinomycetota</taxon>
        <taxon>Actinomycetes</taxon>
        <taxon>Streptosporangiales</taxon>
        <taxon>Thermomonosporaceae</taxon>
        <taxon>Actinomadura</taxon>
    </lineage>
</organism>
<dbReference type="CDD" id="cd06661">
    <property type="entry name" value="GGCT_like"/>
    <property type="match status" value="1"/>
</dbReference>
<dbReference type="InterPro" id="IPR009288">
    <property type="entry name" value="AIG2-like_dom"/>
</dbReference>
<evidence type="ECO:0000259" key="3">
    <source>
        <dbReference type="Pfam" id="PF06094"/>
    </source>
</evidence>
<accession>A0A7W3LL18</accession>
<dbReference type="Gene3D" id="3.10.490.10">
    <property type="entry name" value="Gamma-glutamyl cyclotransferase-like"/>
    <property type="match status" value="1"/>
</dbReference>
<proteinExistence type="predicted"/>
<dbReference type="RefSeq" id="WP_182842551.1">
    <property type="nucleotide sequence ID" value="NZ_BAAALP010000031.1"/>
</dbReference>
<keyword evidence="5" id="KW-1185">Reference proteome</keyword>
<dbReference type="SUPFAM" id="SSF110857">
    <property type="entry name" value="Gamma-glutamyl cyclotransferase-like"/>
    <property type="match status" value="1"/>
</dbReference>
<dbReference type="Proteomes" id="UP000572680">
    <property type="component" value="Unassembled WGS sequence"/>
</dbReference>
<dbReference type="AlphaFoldDB" id="A0A7W3LL18"/>
<dbReference type="PANTHER" id="PTHR31544:SF2">
    <property type="entry name" value="AIG2-LIKE PROTEIN D"/>
    <property type="match status" value="1"/>
</dbReference>
<dbReference type="InterPro" id="IPR045038">
    <property type="entry name" value="AIG2-like"/>
</dbReference>
<evidence type="ECO:0000256" key="2">
    <source>
        <dbReference type="ARBA" id="ARBA00030602"/>
    </source>
</evidence>
<dbReference type="Pfam" id="PF06094">
    <property type="entry name" value="GGACT"/>
    <property type="match status" value="1"/>
</dbReference>
<dbReference type="PANTHER" id="PTHR31544">
    <property type="entry name" value="AIG2-LIKE PROTEIN D"/>
    <property type="match status" value="1"/>
</dbReference>
<gene>
    <name evidence="4" type="ORF">HNR61_001692</name>
</gene>
<dbReference type="InterPro" id="IPR013024">
    <property type="entry name" value="GGCT-like"/>
</dbReference>
<name>A0A7W3LL18_ACTNM</name>
<evidence type="ECO:0000313" key="5">
    <source>
        <dbReference type="Proteomes" id="UP000572680"/>
    </source>
</evidence>
<dbReference type="InterPro" id="IPR036568">
    <property type="entry name" value="GGCT-like_sf"/>
</dbReference>